<proteinExistence type="predicted"/>
<sequence length="76" mass="8781">MTTARFIAHLINQNVFLSIFVIEMVARLLKNPTDDSVVLAIELMKECEQKLSQVYPRTLDSFFFKIGKFTSSIIIR</sequence>
<name>A0A8S3KCI1_9BILA</name>
<dbReference type="AlphaFoldDB" id="A0A8S3KCI1"/>
<dbReference type="Proteomes" id="UP000681720">
    <property type="component" value="Unassembled WGS sequence"/>
</dbReference>
<dbReference type="EMBL" id="CAJOBJ010381359">
    <property type="protein sequence ID" value="CAF5227550.1"/>
    <property type="molecule type" value="Genomic_DNA"/>
</dbReference>
<dbReference type="InterPro" id="IPR016024">
    <property type="entry name" value="ARM-type_fold"/>
</dbReference>
<dbReference type="SUPFAM" id="SSF48371">
    <property type="entry name" value="ARM repeat"/>
    <property type="match status" value="1"/>
</dbReference>
<comment type="caution">
    <text evidence="1">The sequence shown here is derived from an EMBL/GenBank/DDBJ whole genome shotgun (WGS) entry which is preliminary data.</text>
</comment>
<dbReference type="Gene3D" id="1.25.40.180">
    <property type="match status" value="1"/>
</dbReference>
<protein>
    <submittedName>
        <fullName evidence="1">Uncharacterized protein</fullName>
    </submittedName>
</protein>
<evidence type="ECO:0000313" key="1">
    <source>
        <dbReference type="EMBL" id="CAF5227550.1"/>
    </source>
</evidence>
<evidence type="ECO:0000313" key="2">
    <source>
        <dbReference type="Proteomes" id="UP000681720"/>
    </source>
</evidence>
<organism evidence="1 2">
    <name type="scientific">Rotaria magnacalcarata</name>
    <dbReference type="NCBI Taxonomy" id="392030"/>
    <lineage>
        <taxon>Eukaryota</taxon>
        <taxon>Metazoa</taxon>
        <taxon>Spiralia</taxon>
        <taxon>Gnathifera</taxon>
        <taxon>Rotifera</taxon>
        <taxon>Eurotatoria</taxon>
        <taxon>Bdelloidea</taxon>
        <taxon>Philodinida</taxon>
        <taxon>Philodinidae</taxon>
        <taxon>Rotaria</taxon>
    </lineage>
</organism>
<accession>A0A8S3KCI1</accession>
<reference evidence="1" key="1">
    <citation type="submission" date="2021-02" db="EMBL/GenBank/DDBJ databases">
        <authorList>
            <person name="Nowell W R."/>
        </authorList>
    </citation>
    <scope>NUCLEOTIDE SEQUENCE</scope>
</reference>
<gene>
    <name evidence="1" type="ORF">GIL414_LOCUS87697</name>
</gene>